<dbReference type="RefSeq" id="WP_354434917.1">
    <property type="nucleotide sequence ID" value="NZ_JBEPLY010000011.1"/>
</dbReference>
<evidence type="ECO:0000313" key="1">
    <source>
        <dbReference type="EMBL" id="MET3601053.1"/>
    </source>
</evidence>
<proteinExistence type="predicted"/>
<name>A0ABV2IFB2_9HYPH</name>
<protein>
    <recommendedName>
        <fullName evidence="3">DdrB-like domain-containing protein</fullName>
    </recommendedName>
</protein>
<organism evidence="1 2">
    <name type="scientific">Martelella mangrovi</name>
    <dbReference type="NCBI Taxonomy" id="1397477"/>
    <lineage>
        <taxon>Bacteria</taxon>
        <taxon>Pseudomonadati</taxon>
        <taxon>Pseudomonadota</taxon>
        <taxon>Alphaproteobacteria</taxon>
        <taxon>Hyphomicrobiales</taxon>
        <taxon>Aurantimonadaceae</taxon>
        <taxon>Martelella</taxon>
    </lineage>
</organism>
<comment type="caution">
    <text evidence="1">The sequence shown here is derived from an EMBL/GenBank/DDBJ whole genome shotgun (WGS) entry which is preliminary data.</text>
</comment>
<reference evidence="1 2" key="1">
    <citation type="submission" date="2024-06" db="EMBL/GenBank/DDBJ databases">
        <title>Genomic Encyclopedia of Type Strains, Phase IV (KMG-IV): sequencing the most valuable type-strain genomes for metagenomic binning, comparative biology and taxonomic classification.</title>
        <authorList>
            <person name="Goeker M."/>
        </authorList>
    </citation>
    <scope>NUCLEOTIDE SEQUENCE [LARGE SCALE GENOMIC DNA]</scope>
    <source>
        <strain evidence="1 2">DSM 28102</strain>
    </source>
</reference>
<evidence type="ECO:0008006" key="3">
    <source>
        <dbReference type="Google" id="ProtNLM"/>
    </source>
</evidence>
<evidence type="ECO:0000313" key="2">
    <source>
        <dbReference type="Proteomes" id="UP001549164"/>
    </source>
</evidence>
<keyword evidence="2" id="KW-1185">Reference proteome</keyword>
<dbReference type="EMBL" id="JBEPLY010000011">
    <property type="protein sequence ID" value="MET3601053.1"/>
    <property type="molecule type" value="Genomic_DNA"/>
</dbReference>
<dbReference type="Proteomes" id="UP001549164">
    <property type="component" value="Unassembled WGS sequence"/>
</dbReference>
<accession>A0ABV2IFB2</accession>
<gene>
    <name evidence="1" type="ORF">ABID12_003004</name>
</gene>
<sequence length="605" mass="64566">MSMYLYEADPFRPRSVAQGYSTLEDVVRSQFEAGKLTDNINSRSYALTRAYDERIAAIRDATGETHVNPFTTRPGRYRPGRDRAEFEAREYARSAAGFNDWLTAMEKRHPEAADVIRAGEPVEDDAKALARNMDEEAAKTFAAARGPAKWLAMFGGRAGAMFNDPIQTGALVFGGGAGAARTVTGRILTTAASEALVNAAVQTATEPFVQRWRAEAGLESGWGEAAKNVAFAGLFGAALGGAGRAGAEGLAALGRSAEARAAARRALANDPATPEASRRALAGDREAAAAVLEPMRANLPAEARGALDALEGERLFGNQKPPAARSAYHDSVSANAIAAAQENRPFRFEPDTEQVRRIVDQLAPETTAPARTAEQPIDEFLMRRGGVKDYKGEMAALGLDKAARPFVGRLVREGGDTLDNARLAAAEAGYFDHLYGTADQAAEKSTIGDLLDALDNASRTQTAQPAADTERRAVEGLVHDIIADAGPGVDDAVIIRAAERAVSENLPARDALARTLEAPDARPADAGADDLPQEAFFPEDEISGGLDDPRVIDKEDLISRREIGDVPEDMEIPFFDDEGPVTIAALNDELERIDRAARIVEACPL</sequence>